<evidence type="ECO:0000313" key="1">
    <source>
        <dbReference type="EMBL" id="AFX93466.1"/>
    </source>
</evidence>
<evidence type="ECO:0000313" key="2">
    <source>
        <dbReference type="Proteomes" id="UP000028568"/>
    </source>
</evidence>
<dbReference type="KEGG" id="vg:22276612"/>
<proteinExistence type="predicted"/>
<dbReference type="SMR" id="A0A075BEY5"/>
<organism evidence="1 2">
    <name type="scientific">Staphylococcus phage Team1</name>
    <dbReference type="NCBI Taxonomy" id="1262512"/>
    <lineage>
        <taxon>Viruses</taxon>
        <taxon>Duplodnaviria</taxon>
        <taxon>Heunggongvirae</taxon>
        <taxon>Uroviricota</taxon>
        <taxon>Caudoviricetes</taxon>
        <taxon>Herelleviridae</taxon>
        <taxon>Twortvirinae</taxon>
        <taxon>Kayvirus</taxon>
        <taxon>Kayvirus G1</taxon>
    </lineage>
</organism>
<reference evidence="1 2" key="1">
    <citation type="journal article" date="2014" name="PLoS ONE">
        <title>Improving the Safety of Staphylococcus aureus Polyvalent Phages by Their Production on a Staphylococcus xylosus Strain.</title>
        <authorList>
            <person name="El Haddad L."/>
            <person name="Ben Abdallah N."/>
            <person name="Plante P.L."/>
            <person name="Dumaresq J."/>
            <person name="Katsarava R."/>
            <person name="Labrie S."/>
            <person name="Corbeil J."/>
            <person name="St-Gelais D."/>
            <person name="Moineau S."/>
        </authorList>
    </citation>
    <scope>NUCLEOTIDE SEQUENCE [LARGE SCALE GENOMIC DNA]</scope>
</reference>
<dbReference type="RefSeq" id="YP_009098349.1">
    <property type="nucleotide sequence ID" value="NC_025417.1"/>
</dbReference>
<dbReference type="GeneID" id="22276612"/>
<protein>
    <submittedName>
        <fullName evidence="1">Uncharacterized protein</fullName>
    </submittedName>
</protein>
<name>A0A075BEY5_9CAUD</name>
<dbReference type="EMBL" id="KC012913">
    <property type="protein sequence ID" value="AFX93466.1"/>
    <property type="molecule type" value="Genomic_DNA"/>
</dbReference>
<sequence>MINAGHAKYLSEIYEDDVHYETIDSIVEDILDNINDGIIEEAMKGNTSYQYVLRDLRVDNEVEYRVIEELTNQGYSVNHISNDIEYPSISTNNLAGLDYLNIKW</sequence>
<dbReference type="Proteomes" id="UP000028568">
    <property type="component" value="Segment"/>
</dbReference>
<accession>A0A075BEY5</accession>